<dbReference type="AlphaFoldDB" id="A0A5C9A7H3"/>
<feature type="domain" description="Aminopeptidase N-like N-terminal" evidence="17">
    <location>
        <begin position="56"/>
        <end position="233"/>
    </location>
</feature>
<evidence type="ECO:0000259" key="17">
    <source>
        <dbReference type="Pfam" id="PF17900"/>
    </source>
</evidence>
<dbReference type="GO" id="GO:0070006">
    <property type="term" value="F:metalloaminopeptidase activity"/>
    <property type="evidence" value="ECO:0007669"/>
    <property type="project" value="TreeGrafter"/>
</dbReference>
<dbReference type="SUPFAM" id="SSF55486">
    <property type="entry name" value="Metalloproteases ('zincins'), catalytic domain"/>
    <property type="match status" value="1"/>
</dbReference>
<dbReference type="GO" id="GO:0006508">
    <property type="term" value="P:proteolysis"/>
    <property type="evidence" value="ECO:0007669"/>
    <property type="project" value="UniProtKB-KW"/>
</dbReference>
<feature type="binding site" evidence="10">
    <location>
        <position position="370"/>
    </location>
    <ligand>
        <name>Zn(2+)</name>
        <dbReference type="ChEBI" id="CHEBI:29105"/>
        <note>catalytic</note>
    </ligand>
</feature>
<dbReference type="InterPro" id="IPR014782">
    <property type="entry name" value="Peptidase_M1_dom"/>
</dbReference>
<evidence type="ECO:0000256" key="11">
    <source>
        <dbReference type="PIRSR" id="PIRSR634016-4"/>
    </source>
</evidence>
<feature type="chain" id="PRO_5022854327" description="Aminopeptidase" evidence="14">
    <location>
        <begin position="18"/>
        <end position="901"/>
    </location>
</feature>
<dbReference type="GO" id="GO:0016020">
    <property type="term" value="C:membrane"/>
    <property type="evidence" value="ECO:0007669"/>
    <property type="project" value="TreeGrafter"/>
</dbReference>
<dbReference type="PANTHER" id="PTHR11533:SF174">
    <property type="entry name" value="PUROMYCIN-SENSITIVE AMINOPEPTIDASE-RELATED"/>
    <property type="match status" value="1"/>
</dbReference>
<evidence type="ECO:0000256" key="2">
    <source>
        <dbReference type="ARBA" id="ARBA00010136"/>
    </source>
</evidence>
<dbReference type="PANTHER" id="PTHR11533">
    <property type="entry name" value="PROTEASE M1 ZINC METALLOPROTEASE"/>
    <property type="match status" value="1"/>
</dbReference>
<dbReference type="InterPro" id="IPR027268">
    <property type="entry name" value="Peptidase_M4/M1_CTD_sf"/>
</dbReference>
<dbReference type="GO" id="GO:0043171">
    <property type="term" value="P:peptide catabolic process"/>
    <property type="evidence" value="ECO:0007669"/>
    <property type="project" value="TreeGrafter"/>
</dbReference>
<feature type="domain" description="Peptidase M1 membrane alanine aminopeptidase" evidence="15">
    <location>
        <begin position="275"/>
        <end position="481"/>
    </location>
</feature>
<organism evidence="18 19">
    <name type="scientific">Parahaliea maris</name>
    <dbReference type="NCBI Taxonomy" id="2716870"/>
    <lineage>
        <taxon>Bacteria</taxon>
        <taxon>Pseudomonadati</taxon>
        <taxon>Pseudomonadota</taxon>
        <taxon>Gammaproteobacteria</taxon>
        <taxon>Cellvibrionales</taxon>
        <taxon>Halieaceae</taxon>
        <taxon>Parahaliea</taxon>
    </lineage>
</organism>
<dbReference type="PRINTS" id="PR00756">
    <property type="entry name" value="ALADIPTASE"/>
</dbReference>
<comment type="caution">
    <text evidence="18">The sequence shown here is derived from an EMBL/GenBank/DDBJ whole genome shotgun (WGS) entry which is preliminary data.</text>
</comment>
<dbReference type="InterPro" id="IPR050344">
    <property type="entry name" value="Peptidase_M1_aminopeptidases"/>
</dbReference>
<evidence type="ECO:0000313" key="19">
    <source>
        <dbReference type="Proteomes" id="UP000321039"/>
    </source>
</evidence>
<comment type="catalytic activity">
    <reaction evidence="1">
        <text>Release of an N-terminal amino acid, Xaa-|-Yaa- from a peptide, amide or arylamide. Xaa is preferably Ala, but may be most amino acids including Pro (slow action). When a terminal hydrophobic residue is followed by a prolyl residue, the two may be released as an intact Xaa-Pro dipeptide.</text>
        <dbReference type="EC" id="3.4.11.2"/>
    </reaction>
</comment>
<keyword evidence="4 12" id="KW-0645">Protease</keyword>
<evidence type="ECO:0000313" key="18">
    <source>
        <dbReference type="EMBL" id="TXS95972.1"/>
    </source>
</evidence>
<evidence type="ECO:0000256" key="7">
    <source>
        <dbReference type="ARBA" id="ARBA00022833"/>
    </source>
</evidence>
<feature type="binding site" evidence="10">
    <location>
        <position position="351"/>
    </location>
    <ligand>
        <name>Zn(2+)</name>
        <dbReference type="ChEBI" id="CHEBI:29105"/>
        <note>catalytic</note>
    </ligand>
</feature>
<comment type="cofactor">
    <cofactor evidence="10 12">
        <name>Zn(2+)</name>
        <dbReference type="ChEBI" id="CHEBI:29105"/>
    </cofactor>
    <text evidence="10 12">Binds 1 zinc ion per subunit.</text>
</comment>
<feature type="signal peptide" evidence="14">
    <location>
        <begin position="1"/>
        <end position="17"/>
    </location>
</feature>
<dbReference type="InterPro" id="IPR042097">
    <property type="entry name" value="Aminopeptidase_N-like_N_sf"/>
</dbReference>
<comment type="similarity">
    <text evidence="2 12">Belongs to the peptidase M1 family.</text>
</comment>
<keyword evidence="19" id="KW-1185">Reference proteome</keyword>
<dbReference type="PROSITE" id="PS51257">
    <property type="entry name" value="PROKAR_LIPOPROTEIN"/>
    <property type="match status" value="1"/>
</dbReference>
<accession>A0A5C9A7H3</accession>
<feature type="active site" description="Proton acceptor" evidence="9">
    <location>
        <position position="348"/>
    </location>
</feature>
<dbReference type="Proteomes" id="UP000321039">
    <property type="component" value="Unassembled WGS sequence"/>
</dbReference>
<evidence type="ECO:0000256" key="3">
    <source>
        <dbReference type="ARBA" id="ARBA00022438"/>
    </source>
</evidence>
<keyword evidence="6 12" id="KW-0378">Hydrolase</keyword>
<keyword evidence="3 12" id="KW-0031">Aminopeptidase</keyword>
<dbReference type="GO" id="GO:0016285">
    <property type="term" value="F:alanyl aminopeptidase activity"/>
    <property type="evidence" value="ECO:0007669"/>
    <property type="project" value="UniProtKB-EC"/>
</dbReference>
<dbReference type="Gene3D" id="1.25.50.20">
    <property type="match status" value="1"/>
</dbReference>
<sequence length="901" mass="99066">MKKLILFGLLTMAMLSACDRSDHSEASPETAATITATDATNASEAPDGPLPEGVHPTAYRLNLFLDPRLDDFSGEVDIDLQLDRAVDHIWIHGKDLQVSKAIIQPAGGKTVTASYSQVLDSGVVRVDFAETLPPGTATLQLAYSARFDRNLAGLFKVEEQGESYALAKSESIQARKYLPGFDEPGFKAPFDISLTIPEDYIAISNEPVVHSSPAGTGLKKVTFATSRPTPTYLLALAVGPFDVVERPAIPASDYREQPVPLRGFARKGRGADMAYILDATPRMVEIFEQELQRPYPFRKLDIIAAPQWPSGATELSAAITYREQLVLVEGDEPAPGARLALLGVHAHEIAHMWFGNLVTPPWWDDLWLKEGFATWGTPLDLAILEPDGGHELNAAIRALGAMQLDSLASTRAIREPIAGNEDIRNAYDAITYAKSLAVIHMVDSYFGPERFRPALGRYVETFADGVADSDDFYRVIGEETDTPELTDTFRSFVEQKGVPLLSINLHCIAEAGPQVAIRQQRYRPIGSAIQDSGQQWTIPLCLRSDQGRQCLMLTESTQTLPLDAENCPHWLLPNAEGSGYYRWNVASDQWQALLDQFGGLSAQEQLSLVDSAFAAFDAGQLAASTLLEVVRASSGASRRQVITAPFRPLETYRHRFLQDEAQPDFTRLLASLYQPVLERTADSEEPEQALLHSEVLAFMARTGVDTQARENLAKRSIAFTGFEGERAPEALDSDLYDAALAVAIQDTGTAFLPHLVKLRGELDDPRFDSASANAIGAAIHSEQAAEVQRLALSESVGPRESFGLIATAMAVPQLQDQHWEWLQSHFAEVLEKIPGQWRRRTPALARAFCSSERLEELRALYRQHGALAPGHERSLAQTEETIELCIAQRERAGDFTKALVN</sequence>
<evidence type="ECO:0000256" key="10">
    <source>
        <dbReference type="PIRSR" id="PIRSR634016-3"/>
    </source>
</evidence>
<dbReference type="GO" id="GO:0008270">
    <property type="term" value="F:zinc ion binding"/>
    <property type="evidence" value="ECO:0007669"/>
    <property type="project" value="UniProtKB-UniRule"/>
</dbReference>
<evidence type="ECO:0000256" key="9">
    <source>
        <dbReference type="PIRSR" id="PIRSR634016-1"/>
    </source>
</evidence>
<dbReference type="EMBL" id="VRZA01000001">
    <property type="protein sequence ID" value="TXS95972.1"/>
    <property type="molecule type" value="Genomic_DNA"/>
</dbReference>
<dbReference type="SUPFAM" id="SSF63737">
    <property type="entry name" value="Leukotriene A4 hydrolase N-terminal domain"/>
    <property type="match status" value="1"/>
</dbReference>
<feature type="compositionally biased region" description="Low complexity" evidence="13">
    <location>
        <begin position="30"/>
        <end position="42"/>
    </location>
</feature>
<dbReference type="Pfam" id="PF11838">
    <property type="entry name" value="ERAP1_C"/>
    <property type="match status" value="1"/>
</dbReference>
<dbReference type="Gene3D" id="2.60.40.1730">
    <property type="entry name" value="tricorn interacting facor f3 domain"/>
    <property type="match status" value="1"/>
</dbReference>
<evidence type="ECO:0000259" key="16">
    <source>
        <dbReference type="Pfam" id="PF11838"/>
    </source>
</evidence>
<feature type="domain" description="ERAP1-like C-terminal" evidence="16">
    <location>
        <begin position="570"/>
        <end position="883"/>
    </location>
</feature>
<gene>
    <name evidence="18" type="ORF">FV139_00210</name>
</gene>
<dbReference type="InterPro" id="IPR034016">
    <property type="entry name" value="M1_APN-typ"/>
</dbReference>
<evidence type="ECO:0000256" key="5">
    <source>
        <dbReference type="ARBA" id="ARBA00022723"/>
    </source>
</evidence>
<dbReference type="Gene3D" id="1.10.390.10">
    <property type="entry name" value="Neutral Protease Domain 2"/>
    <property type="match status" value="1"/>
</dbReference>
<dbReference type="Gene3D" id="2.60.40.1910">
    <property type="match status" value="1"/>
</dbReference>
<dbReference type="GO" id="GO:0005737">
    <property type="term" value="C:cytoplasm"/>
    <property type="evidence" value="ECO:0007669"/>
    <property type="project" value="TreeGrafter"/>
</dbReference>
<dbReference type="Pfam" id="PF17900">
    <property type="entry name" value="Peptidase_M1_N"/>
    <property type="match status" value="1"/>
</dbReference>
<evidence type="ECO:0000256" key="1">
    <source>
        <dbReference type="ARBA" id="ARBA00000098"/>
    </source>
</evidence>
<evidence type="ECO:0000256" key="13">
    <source>
        <dbReference type="SAM" id="MobiDB-lite"/>
    </source>
</evidence>
<keyword evidence="14" id="KW-0732">Signal</keyword>
<evidence type="ECO:0000256" key="12">
    <source>
        <dbReference type="RuleBase" id="RU364040"/>
    </source>
</evidence>
<dbReference type="InterPro" id="IPR045357">
    <property type="entry name" value="Aminopeptidase_N-like_N"/>
</dbReference>
<name>A0A5C9A7H3_9GAMM</name>
<feature type="binding site" evidence="10">
    <location>
        <position position="347"/>
    </location>
    <ligand>
        <name>Zn(2+)</name>
        <dbReference type="ChEBI" id="CHEBI:29105"/>
        <note>catalytic</note>
    </ligand>
</feature>
<dbReference type="Pfam" id="PF01433">
    <property type="entry name" value="Peptidase_M1"/>
    <property type="match status" value="1"/>
</dbReference>
<evidence type="ECO:0000256" key="4">
    <source>
        <dbReference type="ARBA" id="ARBA00022670"/>
    </source>
</evidence>
<reference evidence="18 19" key="1">
    <citation type="submission" date="2019-08" db="EMBL/GenBank/DDBJ databases">
        <title>Parahaliea maris sp. nov., isolated from the surface seawater.</title>
        <authorList>
            <person name="Liu Y."/>
        </authorList>
    </citation>
    <scope>NUCLEOTIDE SEQUENCE [LARGE SCALE GENOMIC DNA]</scope>
    <source>
        <strain evidence="18 19">HSLHS9</strain>
    </source>
</reference>
<evidence type="ECO:0000256" key="14">
    <source>
        <dbReference type="SAM" id="SignalP"/>
    </source>
</evidence>
<feature type="site" description="Transition state stabilizer" evidence="11">
    <location>
        <position position="432"/>
    </location>
</feature>
<evidence type="ECO:0000256" key="8">
    <source>
        <dbReference type="ARBA" id="ARBA00023049"/>
    </source>
</evidence>
<feature type="region of interest" description="Disordered" evidence="13">
    <location>
        <begin position="21"/>
        <end position="52"/>
    </location>
</feature>
<dbReference type="RefSeq" id="WP_148066242.1">
    <property type="nucleotide sequence ID" value="NZ_VRZA01000001.1"/>
</dbReference>
<keyword evidence="7 10" id="KW-0862">Zinc</keyword>
<keyword evidence="8 12" id="KW-0482">Metalloprotease</keyword>
<evidence type="ECO:0000256" key="6">
    <source>
        <dbReference type="ARBA" id="ARBA00022801"/>
    </source>
</evidence>
<dbReference type="GO" id="GO:0005615">
    <property type="term" value="C:extracellular space"/>
    <property type="evidence" value="ECO:0007669"/>
    <property type="project" value="TreeGrafter"/>
</dbReference>
<dbReference type="InterPro" id="IPR024571">
    <property type="entry name" value="ERAP1-like_C_dom"/>
</dbReference>
<evidence type="ECO:0000259" key="15">
    <source>
        <dbReference type="Pfam" id="PF01433"/>
    </source>
</evidence>
<protein>
    <recommendedName>
        <fullName evidence="12">Aminopeptidase</fullName>
        <ecNumber evidence="12">3.4.11.-</ecNumber>
    </recommendedName>
</protein>
<proteinExistence type="inferred from homology"/>
<dbReference type="GO" id="GO:0042277">
    <property type="term" value="F:peptide binding"/>
    <property type="evidence" value="ECO:0007669"/>
    <property type="project" value="TreeGrafter"/>
</dbReference>
<dbReference type="CDD" id="cd09601">
    <property type="entry name" value="M1_APN-Q_like"/>
    <property type="match status" value="1"/>
</dbReference>
<keyword evidence="5 10" id="KW-0479">Metal-binding</keyword>
<dbReference type="InterPro" id="IPR001930">
    <property type="entry name" value="Peptidase_M1"/>
</dbReference>
<dbReference type="EC" id="3.4.11.-" evidence="12"/>